<evidence type="ECO:0000259" key="5">
    <source>
        <dbReference type="PROSITE" id="PS51462"/>
    </source>
</evidence>
<keyword evidence="3 4" id="KW-0378">Hydrolase</keyword>
<evidence type="ECO:0000256" key="2">
    <source>
        <dbReference type="ARBA" id="ARBA00005582"/>
    </source>
</evidence>
<dbReference type="InterPro" id="IPR000086">
    <property type="entry name" value="NUDIX_hydrolase_dom"/>
</dbReference>
<evidence type="ECO:0000313" key="6">
    <source>
        <dbReference type="EMBL" id="NUU27810.1"/>
    </source>
</evidence>
<organism evidence="6 7">
    <name type="scientific">Curtobacterium citreum</name>
    <dbReference type="NCBI Taxonomy" id="2036"/>
    <lineage>
        <taxon>Bacteria</taxon>
        <taxon>Bacillati</taxon>
        <taxon>Actinomycetota</taxon>
        <taxon>Actinomycetes</taxon>
        <taxon>Micrococcales</taxon>
        <taxon>Microbacteriaceae</taxon>
        <taxon>Curtobacterium</taxon>
    </lineage>
</organism>
<dbReference type="PROSITE" id="PS00893">
    <property type="entry name" value="NUDIX_BOX"/>
    <property type="match status" value="1"/>
</dbReference>
<dbReference type="EMBL" id="JABMCG010000093">
    <property type="protein sequence ID" value="NUU27810.1"/>
    <property type="molecule type" value="Genomic_DNA"/>
</dbReference>
<dbReference type="AlphaFoldDB" id="A0A850DUJ3"/>
<dbReference type="PROSITE" id="PS51462">
    <property type="entry name" value="NUDIX"/>
    <property type="match status" value="1"/>
</dbReference>
<dbReference type="InterPro" id="IPR020476">
    <property type="entry name" value="Nudix_hydrolase"/>
</dbReference>
<dbReference type="RefSeq" id="WP_175325657.1">
    <property type="nucleotide sequence ID" value="NZ_BAAAWP010000001.1"/>
</dbReference>
<protein>
    <submittedName>
        <fullName evidence="6">NUDIX domain-containing protein</fullName>
    </submittedName>
</protein>
<proteinExistence type="inferred from homology"/>
<dbReference type="Gene3D" id="3.90.79.10">
    <property type="entry name" value="Nucleoside Triphosphate Pyrophosphohydrolase"/>
    <property type="match status" value="1"/>
</dbReference>
<sequence>MPASEYVRSLRKRIGSSYLLLPGVTAVVQDGDRFLLARQRDSGRWSLIGGGVEPGEEPRSALAREVREELGVGIDIVRIIGAYGGSALENVYLNGDRVGYVTVAYLCTLHASSFTLDDHEVLETRWVTLAELARLDHHEWIGQVLADAVR</sequence>
<comment type="cofactor">
    <cofactor evidence="1">
        <name>Mg(2+)</name>
        <dbReference type="ChEBI" id="CHEBI:18420"/>
    </cofactor>
</comment>
<comment type="caution">
    <text evidence="6">The sequence shown here is derived from an EMBL/GenBank/DDBJ whole genome shotgun (WGS) entry which is preliminary data.</text>
</comment>
<evidence type="ECO:0000256" key="1">
    <source>
        <dbReference type="ARBA" id="ARBA00001946"/>
    </source>
</evidence>
<dbReference type="PRINTS" id="PR00502">
    <property type="entry name" value="NUDIXFAMILY"/>
</dbReference>
<dbReference type="Pfam" id="PF00293">
    <property type="entry name" value="NUDIX"/>
    <property type="match status" value="1"/>
</dbReference>
<comment type="similarity">
    <text evidence="2 4">Belongs to the Nudix hydrolase family.</text>
</comment>
<dbReference type="InterPro" id="IPR015797">
    <property type="entry name" value="NUDIX_hydrolase-like_dom_sf"/>
</dbReference>
<evidence type="ECO:0000313" key="7">
    <source>
        <dbReference type="Proteomes" id="UP000539146"/>
    </source>
</evidence>
<gene>
    <name evidence="6" type="ORF">HP467_06745</name>
</gene>
<dbReference type="SUPFAM" id="SSF55811">
    <property type="entry name" value="Nudix"/>
    <property type="match status" value="1"/>
</dbReference>
<dbReference type="Proteomes" id="UP000539146">
    <property type="component" value="Unassembled WGS sequence"/>
</dbReference>
<dbReference type="PANTHER" id="PTHR43046:SF2">
    <property type="entry name" value="8-OXO-DGTP DIPHOSPHATASE-RELATED"/>
    <property type="match status" value="1"/>
</dbReference>
<reference evidence="6 7" key="1">
    <citation type="submission" date="2020-05" db="EMBL/GenBank/DDBJ databases">
        <title>Genome Sequencing of Type Strains.</title>
        <authorList>
            <person name="Lemaire J.F."/>
            <person name="Inderbitzin P."/>
            <person name="Gregorio O.A."/>
            <person name="Collins S.B."/>
            <person name="Wespe N."/>
            <person name="Knight-Connoni V."/>
        </authorList>
    </citation>
    <scope>NUCLEOTIDE SEQUENCE [LARGE SCALE GENOMIC DNA]</scope>
    <source>
        <strain evidence="6 7">DSM 20512</strain>
    </source>
</reference>
<dbReference type="InterPro" id="IPR020084">
    <property type="entry name" value="NUDIX_hydrolase_CS"/>
</dbReference>
<accession>A0A850DUJ3</accession>
<dbReference type="PANTHER" id="PTHR43046">
    <property type="entry name" value="GDP-MANNOSE MANNOSYL HYDROLASE"/>
    <property type="match status" value="1"/>
</dbReference>
<dbReference type="GO" id="GO:0016787">
    <property type="term" value="F:hydrolase activity"/>
    <property type="evidence" value="ECO:0007669"/>
    <property type="project" value="UniProtKB-KW"/>
</dbReference>
<evidence type="ECO:0000256" key="4">
    <source>
        <dbReference type="RuleBase" id="RU003476"/>
    </source>
</evidence>
<evidence type="ECO:0000256" key="3">
    <source>
        <dbReference type="ARBA" id="ARBA00022801"/>
    </source>
</evidence>
<name>A0A850DUJ3_9MICO</name>
<feature type="domain" description="Nudix hydrolase" evidence="5">
    <location>
        <begin position="19"/>
        <end position="149"/>
    </location>
</feature>